<feature type="region of interest" description="Disordered" evidence="4">
    <location>
        <begin position="316"/>
        <end position="338"/>
    </location>
</feature>
<dbReference type="Pfam" id="PF12833">
    <property type="entry name" value="HTH_18"/>
    <property type="match status" value="1"/>
</dbReference>
<evidence type="ECO:0000313" key="7">
    <source>
        <dbReference type="Proteomes" id="UP000565579"/>
    </source>
</evidence>
<keyword evidence="3" id="KW-0804">Transcription</keyword>
<evidence type="ECO:0000313" key="6">
    <source>
        <dbReference type="EMBL" id="MBB6551792.1"/>
    </source>
</evidence>
<keyword evidence="7" id="KW-1185">Reference proteome</keyword>
<reference evidence="6 7" key="1">
    <citation type="submission" date="2020-08" db="EMBL/GenBank/DDBJ databases">
        <title>Sequencing the genomes of 1000 actinobacteria strains.</title>
        <authorList>
            <person name="Klenk H.-P."/>
        </authorList>
    </citation>
    <scope>NUCLEOTIDE SEQUENCE [LARGE SCALE GENOMIC DNA]</scope>
    <source>
        <strain evidence="6 7">DSM 43768</strain>
    </source>
</reference>
<dbReference type="AlphaFoldDB" id="A0A7X0U1I5"/>
<dbReference type="Proteomes" id="UP000565579">
    <property type="component" value="Unassembled WGS sequence"/>
</dbReference>
<dbReference type="InterPro" id="IPR018060">
    <property type="entry name" value="HTH_AraC"/>
</dbReference>
<protein>
    <submittedName>
        <fullName evidence="6">AraC-like DNA-binding protein</fullName>
    </submittedName>
</protein>
<dbReference type="EMBL" id="JACHMI010000001">
    <property type="protein sequence ID" value="MBB6551792.1"/>
    <property type="molecule type" value="Genomic_DNA"/>
</dbReference>
<dbReference type="PROSITE" id="PS01124">
    <property type="entry name" value="HTH_ARAC_FAMILY_2"/>
    <property type="match status" value="1"/>
</dbReference>
<sequence length="338" mass="36703">MSVVLTTASVPDRDRLAFWRDAMSRTLVPVAVAPRDDTPFNGRIVADTLGYLQVCSIEADAGRIDRTPALLAHGAEGFVAVGVQVSGTATLVQDGRRAQVGEGDLVVYDTTRPYSLDFPQPFRAYVFQLPRRVLGLPYDDIRQVTGTAIGTGDGVGAALLPFLTTLAASATTFSPTVADRLAGNVTELVATLVAERTRQLPRNGDGTREHFVRRVRDHINRNLGDPALSPETIAQAHRISVRYLHRLFQGEGITVARLIQQRRLDECVRELARRGRRAPTVSAVALRWGFVSPAHFSRAFRAVYGLSPQEWRTLRAAEGDGEAEPASTAASGHALSVT</sequence>
<evidence type="ECO:0000259" key="5">
    <source>
        <dbReference type="PROSITE" id="PS01124"/>
    </source>
</evidence>
<dbReference type="SMART" id="SM00342">
    <property type="entry name" value="HTH_ARAC"/>
    <property type="match status" value="1"/>
</dbReference>
<dbReference type="Gene3D" id="1.10.10.60">
    <property type="entry name" value="Homeodomain-like"/>
    <property type="match status" value="1"/>
</dbReference>
<dbReference type="InterPro" id="IPR020449">
    <property type="entry name" value="Tscrpt_reg_AraC-type_HTH"/>
</dbReference>
<evidence type="ECO:0000256" key="2">
    <source>
        <dbReference type="ARBA" id="ARBA00023125"/>
    </source>
</evidence>
<dbReference type="SUPFAM" id="SSF46689">
    <property type="entry name" value="Homeodomain-like"/>
    <property type="match status" value="1"/>
</dbReference>
<comment type="caution">
    <text evidence="6">The sequence shown here is derived from an EMBL/GenBank/DDBJ whole genome shotgun (WGS) entry which is preliminary data.</text>
</comment>
<dbReference type="PANTHER" id="PTHR46796">
    <property type="entry name" value="HTH-TYPE TRANSCRIPTIONAL ACTIVATOR RHAS-RELATED"/>
    <property type="match status" value="1"/>
</dbReference>
<feature type="domain" description="HTH araC/xylS-type" evidence="5">
    <location>
        <begin position="213"/>
        <end position="314"/>
    </location>
</feature>
<dbReference type="GO" id="GO:0003700">
    <property type="term" value="F:DNA-binding transcription factor activity"/>
    <property type="evidence" value="ECO:0007669"/>
    <property type="project" value="InterPro"/>
</dbReference>
<dbReference type="InterPro" id="IPR050204">
    <property type="entry name" value="AraC_XylS_family_regulators"/>
</dbReference>
<evidence type="ECO:0000256" key="3">
    <source>
        <dbReference type="ARBA" id="ARBA00023163"/>
    </source>
</evidence>
<dbReference type="InterPro" id="IPR009057">
    <property type="entry name" value="Homeodomain-like_sf"/>
</dbReference>
<dbReference type="PANTHER" id="PTHR46796:SF6">
    <property type="entry name" value="ARAC SUBFAMILY"/>
    <property type="match status" value="1"/>
</dbReference>
<dbReference type="InterPro" id="IPR035418">
    <property type="entry name" value="AraC-bd_2"/>
</dbReference>
<dbReference type="Pfam" id="PF14525">
    <property type="entry name" value="AraC_binding_2"/>
    <property type="match status" value="1"/>
</dbReference>
<name>A0A7X0U1I5_9ACTN</name>
<keyword evidence="2 6" id="KW-0238">DNA-binding</keyword>
<proteinExistence type="predicted"/>
<gene>
    <name evidence="6" type="ORF">HD593_006587</name>
</gene>
<organism evidence="6 7">
    <name type="scientific">Nonomuraea rubra</name>
    <dbReference type="NCBI Taxonomy" id="46180"/>
    <lineage>
        <taxon>Bacteria</taxon>
        <taxon>Bacillati</taxon>
        <taxon>Actinomycetota</taxon>
        <taxon>Actinomycetes</taxon>
        <taxon>Streptosporangiales</taxon>
        <taxon>Streptosporangiaceae</taxon>
        <taxon>Nonomuraea</taxon>
    </lineage>
</organism>
<dbReference type="PRINTS" id="PR00032">
    <property type="entry name" value="HTHARAC"/>
</dbReference>
<evidence type="ECO:0000256" key="4">
    <source>
        <dbReference type="SAM" id="MobiDB-lite"/>
    </source>
</evidence>
<dbReference type="GO" id="GO:0043565">
    <property type="term" value="F:sequence-specific DNA binding"/>
    <property type="evidence" value="ECO:0007669"/>
    <property type="project" value="InterPro"/>
</dbReference>
<accession>A0A7X0U1I5</accession>
<keyword evidence="1" id="KW-0805">Transcription regulation</keyword>
<evidence type="ECO:0000256" key="1">
    <source>
        <dbReference type="ARBA" id="ARBA00023015"/>
    </source>
</evidence>